<comment type="caution">
    <text evidence="3">The sequence shown here is derived from an EMBL/GenBank/DDBJ whole genome shotgun (WGS) entry which is preliminary data.</text>
</comment>
<evidence type="ECO:0000259" key="2">
    <source>
        <dbReference type="PROSITE" id="PS50914"/>
    </source>
</evidence>
<name>A0A918K4U7_9GAMM</name>
<reference evidence="3" key="2">
    <citation type="submission" date="2020-09" db="EMBL/GenBank/DDBJ databases">
        <authorList>
            <person name="Sun Q."/>
            <person name="Kim S."/>
        </authorList>
    </citation>
    <scope>NUCLEOTIDE SEQUENCE</scope>
    <source>
        <strain evidence="3">KCTC 22169</strain>
    </source>
</reference>
<feature type="signal peptide" evidence="1">
    <location>
        <begin position="1"/>
        <end position="21"/>
    </location>
</feature>
<dbReference type="EMBL" id="BMXR01000002">
    <property type="protein sequence ID" value="GGX46589.1"/>
    <property type="molecule type" value="Genomic_DNA"/>
</dbReference>
<feature type="domain" description="BON" evidence="2">
    <location>
        <begin position="43"/>
        <end position="112"/>
    </location>
</feature>
<dbReference type="InterPro" id="IPR007055">
    <property type="entry name" value="BON_dom"/>
</dbReference>
<dbReference type="PANTHER" id="PTHR34606:SF4">
    <property type="entry name" value="OUTER MEMBRANE LIPOPROTEIN DOLP"/>
    <property type="match status" value="1"/>
</dbReference>
<evidence type="ECO:0000313" key="3">
    <source>
        <dbReference type="EMBL" id="GGX46589.1"/>
    </source>
</evidence>
<sequence>MKILSSLLLVLMLTGCTTLMGSATGDKPITPDPEGRSMGQVIDDNALATRLTVNLTKIDTRFDQAQFDVHVNDGVVLLVGQVPDGSMIPKATDMARNDPQVEAVHNHLEAATPTSAGVRANDTWLAVKVRSRMFTTDHFPSSNVNIIVEEGVVYLMGRVGEATAKQAVKLAAEVNGVQKVVTVFTLVQ</sequence>
<dbReference type="Proteomes" id="UP000626148">
    <property type="component" value="Unassembled WGS sequence"/>
</dbReference>
<evidence type="ECO:0000256" key="1">
    <source>
        <dbReference type="SAM" id="SignalP"/>
    </source>
</evidence>
<dbReference type="AlphaFoldDB" id="A0A918K4U7"/>
<organism evidence="3 4">
    <name type="scientific">Saccharospirillum salsuginis</name>
    <dbReference type="NCBI Taxonomy" id="418750"/>
    <lineage>
        <taxon>Bacteria</taxon>
        <taxon>Pseudomonadati</taxon>
        <taxon>Pseudomonadota</taxon>
        <taxon>Gammaproteobacteria</taxon>
        <taxon>Oceanospirillales</taxon>
        <taxon>Saccharospirillaceae</taxon>
        <taxon>Saccharospirillum</taxon>
    </lineage>
</organism>
<keyword evidence="4" id="KW-1185">Reference proteome</keyword>
<dbReference type="PROSITE" id="PS51257">
    <property type="entry name" value="PROKAR_LIPOPROTEIN"/>
    <property type="match status" value="1"/>
</dbReference>
<dbReference type="Pfam" id="PF04972">
    <property type="entry name" value="BON"/>
    <property type="match status" value="2"/>
</dbReference>
<protein>
    <submittedName>
        <fullName evidence="3">BON domain-containing protein</fullName>
    </submittedName>
</protein>
<gene>
    <name evidence="3" type="ORF">GCM10007392_12120</name>
</gene>
<feature type="domain" description="BON" evidence="2">
    <location>
        <begin position="121"/>
        <end position="188"/>
    </location>
</feature>
<accession>A0A918K4U7</accession>
<feature type="chain" id="PRO_5037024622" evidence="1">
    <location>
        <begin position="22"/>
        <end position="188"/>
    </location>
</feature>
<dbReference type="Gene3D" id="3.40.1520.20">
    <property type="match status" value="1"/>
</dbReference>
<dbReference type="PANTHER" id="PTHR34606">
    <property type="entry name" value="BON DOMAIN-CONTAINING PROTEIN"/>
    <property type="match status" value="1"/>
</dbReference>
<dbReference type="PROSITE" id="PS50914">
    <property type="entry name" value="BON"/>
    <property type="match status" value="2"/>
</dbReference>
<proteinExistence type="predicted"/>
<evidence type="ECO:0000313" key="4">
    <source>
        <dbReference type="Proteomes" id="UP000626148"/>
    </source>
</evidence>
<dbReference type="InterPro" id="IPR051686">
    <property type="entry name" value="Lipoprotein_DolP"/>
</dbReference>
<keyword evidence="1" id="KW-0732">Signal</keyword>
<reference evidence="3" key="1">
    <citation type="journal article" date="2014" name="Int. J. Syst. Evol. Microbiol.">
        <title>Complete genome sequence of Corynebacterium casei LMG S-19264T (=DSM 44701T), isolated from a smear-ripened cheese.</title>
        <authorList>
            <consortium name="US DOE Joint Genome Institute (JGI-PGF)"/>
            <person name="Walter F."/>
            <person name="Albersmeier A."/>
            <person name="Kalinowski J."/>
            <person name="Ruckert C."/>
        </authorList>
    </citation>
    <scope>NUCLEOTIDE SEQUENCE</scope>
    <source>
        <strain evidence="3">KCTC 22169</strain>
    </source>
</reference>
<dbReference type="RefSeq" id="WP_189607589.1">
    <property type="nucleotide sequence ID" value="NZ_BMXR01000002.1"/>
</dbReference>